<feature type="transmembrane region" description="Helical" evidence="6">
    <location>
        <begin position="83"/>
        <end position="104"/>
    </location>
</feature>
<dbReference type="InterPro" id="IPR036259">
    <property type="entry name" value="MFS_trans_sf"/>
</dbReference>
<dbReference type="GO" id="GO:0016020">
    <property type="term" value="C:membrane"/>
    <property type="evidence" value="ECO:0007669"/>
    <property type="project" value="UniProtKB-SubCell"/>
</dbReference>
<dbReference type="AlphaFoldDB" id="A0A5J9V5L5"/>
<dbReference type="FunFam" id="1.20.1250.20:FF:000204">
    <property type="entry name" value="Peptide transporter PTR2"/>
    <property type="match status" value="1"/>
</dbReference>
<feature type="transmembrane region" description="Helical" evidence="6">
    <location>
        <begin position="183"/>
        <end position="202"/>
    </location>
</feature>
<feature type="transmembrane region" description="Helical" evidence="6">
    <location>
        <begin position="490"/>
        <end position="515"/>
    </location>
</feature>
<feature type="transmembrane region" description="Helical" evidence="6">
    <location>
        <begin position="47"/>
        <end position="71"/>
    </location>
</feature>
<keyword evidence="4 6" id="KW-1133">Transmembrane helix</keyword>
<dbReference type="PANTHER" id="PTHR11654">
    <property type="entry name" value="OLIGOPEPTIDE TRANSPORTER-RELATED"/>
    <property type="match status" value="1"/>
</dbReference>
<proteinExistence type="inferred from homology"/>
<gene>
    <name evidence="7" type="ORF">EJB05_22915</name>
</gene>
<feature type="transmembrane region" description="Helical" evidence="6">
    <location>
        <begin position="110"/>
        <end position="127"/>
    </location>
</feature>
<dbReference type="GO" id="GO:0022857">
    <property type="term" value="F:transmembrane transporter activity"/>
    <property type="evidence" value="ECO:0007669"/>
    <property type="project" value="InterPro"/>
</dbReference>
<keyword evidence="3 6" id="KW-0812">Transmembrane</keyword>
<comment type="similarity">
    <text evidence="2">Belongs to the major facilitator superfamily. Proton-dependent oligopeptide transporter (POT/PTR) (TC 2.A.17) family.</text>
</comment>
<dbReference type="OrthoDB" id="8904098at2759"/>
<evidence type="ECO:0000256" key="4">
    <source>
        <dbReference type="ARBA" id="ARBA00022989"/>
    </source>
</evidence>
<evidence type="ECO:0000256" key="5">
    <source>
        <dbReference type="ARBA" id="ARBA00023136"/>
    </source>
</evidence>
<protein>
    <recommendedName>
        <fullName evidence="9">Major facilitator superfamily (MFS) profile domain-containing protein</fullName>
    </recommendedName>
</protein>
<keyword evidence="8" id="KW-1185">Reference proteome</keyword>
<evidence type="ECO:0008006" key="9">
    <source>
        <dbReference type="Google" id="ProtNLM"/>
    </source>
</evidence>
<organism evidence="7 8">
    <name type="scientific">Eragrostis curvula</name>
    <name type="common">weeping love grass</name>
    <dbReference type="NCBI Taxonomy" id="38414"/>
    <lineage>
        <taxon>Eukaryota</taxon>
        <taxon>Viridiplantae</taxon>
        <taxon>Streptophyta</taxon>
        <taxon>Embryophyta</taxon>
        <taxon>Tracheophyta</taxon>
        <taxon>Spermatophyta</taxon>
        <taxon>Magnoliopsida</taxon>
        <taxon>Liliopsida</taxon>
        <taxon>Poales</taxon>
        <taxon>Poaceae</taxon>
        <taxon>PACMAD clade</taxon>
        <taxon>Chloridoideae</taxon>
        <taxon>Eragrostideae</taxon>
        <taxon>Eragrostidinae</taxon>
        <taxon>Eragrostis</taxon>
    </lineage>
</organism>
<evidence type="ECO:0000256" key="2">
    <source>
        <dbReference type="ARBA" id="ARBA00005982"/>
    </source>
</evidence>
<dbReference type="Gramene" id="TVU31235">
    <property type="protein sequence ID" value="TVU31235"/>
    <property type="gene ID" value="EJB05_22915"/>
</dbReference>
<dbReference type="EMBL" id="RWGY01000011">
    <property type="protein sequence ID" value="TVU31235.1"/>
    <property type="molecule type" value="Genomic_DNA"/>
</dbReference>
<evidence type="ECO:0000256" key="3">
    <source>
        <dbReference type="ARBA" id="ARBA00022692"/>
    </source>
</evidence>
<dbReference type="Pfam" id="PF00854">
    <property type="entry name" value="PTR2"/>
    <property type="match status" value="1"/>
</dbReference>
<feature type="non-terminal residue" evidence="7">
    <location>
        <position position="1"/>
    </location>
</feature>
<comment type="subcellular location">
    <subcellularLocation>
        <location evidence="1">Membrane</location>
        <topology evidence="1">Multi-pass membrane protein</topology>
    </subcellularLocation>
</comment>
<name>A0A5J9V5L5_9POAL</name>
<sequence length="562" mass="62340">MERADEERPLLHVPSQVVCSEHTSDGSVDINKQPAVKLSTGNWRACIFILGVEFSNCVAFFSIAMNLVTYLTTVLQESKVNAATNASAWAGAYFLAPLLGAFIADAYWGKYWTTVVFLPVYVAVILASTPHNGNPQRTVAYLGLYIAALGSGIVKPCTFTFGADQFDINDTAERAKKSSFCNWYYFVVRTSFLLSVTVVVWLQDNVGWGVGLAIKVRFLLKIGHSMKPSRTDNLAGFVAAIRLYRFRIMGVDPFTSLFQVMVAAVRKQHLQLPDDRSLLYELMGLSSATDASHNIKHTDQFRAPSDMLPMSSWRLCTVTQVEELKMLLRMFPIWVSFATYFAVGEQMSSTLVEQGMFMDNRIGTFAIPPASLSTVSVLSILIWVLIYETVLVPLARHVTGKDKGFSQRQRLGIGLSLSMLTMMYCALLEMKRLAIAEANGLTNQSVPVPMSIMWQVPAYFLQGAAEVFGVIGVIEYFYDYAPESMKSLCAALVQLQMASGSYISSIVLGAVAVATTRGGAPGWIPDNLNKGHMDYFFWMTAALSLLNLVQFVYFSMRHKQMN</sequence>
<evidence type="ECO:0000313" key="8">
    <source>
        <dbReference type="Proteomes" id="UP000324897"/>
    </source>
</evidence>
<feature type="transmembrane region" description="Helical" evidence="6">
    <location>
        <begin position="535"/>
        <end position="554"/>
    </location>
</feature>
<dbReference type="InterPro" id="IPR000109">
    <property type="entry name" value="POT_fam"/>
</dbReference>
<evidence type="ECO:0000313" key="7">
    <source>
        <dbReference type="EMBL" id="TVU31235.1"/>
    </source>
</evidence>
<feature type="transmembrane region" description="Helical" evidence="6">
    <location>
        <begin position="139"/>
        <end position="163"/>
    </location>
</feature>
<feature type="transmembrane region" description="Helical" evidence="6">
    <location>
        <begin position="411"/>
        <end position="430"/>
    </location>
</feature>
<comment type="caution">
    <text evidence="7">The sequence shown here is derived from an EMBL/GenBank/DDBJ whole genome shotgun (WGS) entry which is preliminary data.</text>
</comment>
<dbReference type="SUPFAM" id="SSF103473">
    <property type="entry name" value="MFS general substrate transporter"/>
    <property type="match status" value="1"/>
</dbReference>
<dbReference type="Gene3D" id="1.20.1250.20">
    <property type="entry name" value="MFS general substrate transporter like domains"/>
    <property type="match status" value="1"/>
</dbReference>
<reference evidence="7 8" key="1">
    <citation type="journal article" date="2019" name="Sci. Rep.">
        <title>A high-quality genome of Eragrostis curvula grass provides insights into Poaceae evolution and supports new strategies to enhance forage quality.</title>
        <authorList>
            <person name="Carballo J."/>
            <person name="Santos B.A.C.M."/>
            <person name="Zappacosta D."/>
            <person name="Garbus I."/>
            <person name="Selva J.P."/>
            <person name="Gallo C.A."/>
            <person name="Diaz A."/>
            <person name="Albertini E."/>
            <person name="Caccamo M."/>
            <person name="Echenique V."/>
        </authorList>
    </citation>
    <scope>NUCLEOTIDE SEQUENCE [LARGE SCALE GENOMIC DNA]</scope>
    <source>
        <strain evidence="8">cv. Victoria</strain>
        <tissue evidence="7">Leaf</tissue>
    </source>
</reference>
<evidence type="ECO:0000256" key="1">
    <source>
        <dbReference type="ARBA" id="ARBA00004141"/>
    </source>
</evidence>
<feature type="transmembrane region" description="Helical" evidence="6">
    <location>
        <begin position="459"/>
        <end position="478"/>
    </location>
</feature>
<keyword evidence="5 6" id="KW-0472">Membrane</keyword>
<accession>A0A5J9V5L5</accession>
<dbReference type="Proteomes" id="UP000324897">
    <property type="component" value="Chromosome 1"/>
</dbReference>
<feature type="transmembrane region" description="Helical" evidence="6">
    <location>
        <begin position="363"/>
        <end position="390"/>
    </location>
</feature>
<evidence type="ECO:0000256" key="6">
    <source>
        <dbReference type="SAM" id="Phobius"/>
    </source>
</evidence>